<feature type="transmembrane region" description="Helical" evidence="2">
    <location>
        <begin position="35"/>
        <end position="56"/>
    </location>
</feature>
<dbReference type="EMBL" id="KN839846">
    <property type="protein sequence ID" value="KIJ64575.1"/>
    <property type="molecule type" value="Genomic_DNA"/>
</dbReference>
<evidence type="ECO:0000256" key="1">
    <source>
        <dbReference type="SAM" id="MobiDB-lite"/>
    </source>
</evidence>
<feature type="region of interest" description="Disordered" evidence="1">
    <location>
        <begin position="131"/>
        <end position="165"/>
    </location>
</feature>
<accession>A0A0C9W155</accession>
<evidence type="ECO:0000313" key="3">
    <source>
        <dbReference type="EMBL" id="KIJ64575.1"/>
    </source>
</evidence>
<reference evidence="3 4" key="1">
    <citation type="submission" date="2014-04" db="EMBL/GenBank/DDBJ databases">
        <title>Evolutionary Origins and Diversification of the Mycorrhizal Mutualists.</title>
        <authorList>
            <consortium name="DOE Joint Genome Institute"/>
            <consortium name="Mycorrhizal Genomics Consortium"/>
            <person name="Kohler A."/>
            <person name="Kuo A."/>
            <person name="Nagy L.G."/>
            <person name="Floudas D."/>
            <person name="Copeland A."/>
            <person name="Barry K.W."/>
            <person name="Cichocki N."/>
            <person name="Veneault-Fourrey C."/>
            <person name="LaButti K."/>
            <person name="Lindquist E.A."/>
            <person name="Lipzen A."/>
            <person name="Lundell T."/>
            <person name="Morin E."/>
            <person name="Murat C."/>
            <person name="Riley R."/>
            <person name="Ohm R."/>
            <person name="Sun H."/>
            <person name="Tunlid A."/>
            <person name="Henrissat B."/>
            <person name="Grigoriev I.V."/>
            <person name="Hibbett D.S."/>
            <person name="Martin F."/>
        </authorList>
    </citation>
    <scope>NUCLEOTIDE SEQUENCE [LARGE SCALE GENOMIC DNA]</scope>
    <source>
        <strain evidence="3 4">MD-312</strain>
    </source>
</reference>
<keyword evidence="2" id="KW-0472">Membrane</keyword>
<organism evidence="3 4">
    <name type="scientific">Hydnomerulius pinastri MD-312</name>
    <dbReference type="NCBI Taxonomy" id="994086"/>
    <lineage>
        <taxon>Eukaryota</taxon>
        <taxon>Fungi</taxon>
        <taxon>Dikarya</taxon>
        <taxon>Basidiomycota</taxon>
        <taxon>Agaricomycotina</taxon>
        <taxon>Agaricomycetes</taxon>
        <taxon>Agaricomycetidae</taxon>
        <taxon>Boletales</taxon>
        <taxon>Boletales incertae sedis</taxon>
        <taxon>Leucogyrophana</taxon>
    </lineage>
</organism>
<gene>
    <name evidence="3" type="ORF">HYDPIDRAFT_28509</name>
</gene>
<dbReference type="HOGENOM" id="CLU_1245525_0_0_1"/>
<protein>
    <submittedName>
        <fullName evidence="3">Uncharacterized protein</fullName>
    </submittedName>
</protein>
<name>A0A0C9W155_9AGAM</name>
<dbReference type="Proteomes" id="UP000053820">
    <property type="component" value="Unassembled WGS sequence"/>
</dbReference>
<keyword evidence="4" id="KW-1185">Reference proteome</keyword>
<dbReference type="AlphaFoldDB" id="A0A0C9W155"/>
<sequence length="222" mass="23875">MFIPGGLVTRSDSSQLPSTRCKPVSPNFKVCIGDLVAILGCAVAVTLFSVWAVHLLRKRRRAASSAQQQSTALDPYHVASPLNDSLLVKHGVVYPPIKPEKARTTDVFWSPTSHLPELNFKLSPPTVFNTTTGANQARPFGSLRRPPPLSLQSQATPSPRSSWARGDVSLLRDGAFGGRLANVDEAFGDGSPSRTKISISRNSTRVHGAGRLGIGHPTHRLV</sequence>
<keyword evidence="2" id="KW-1133">Transmembrane helix</keyword>
<evidence type="ECO:0000256" key="2">
    <source>
        <dbReference type="SAM" id="Phobius"/>
    </source>
</evidence>
<dbReference type="OrthoDB" id="2649644at2759"/>
<evidence type="ECO:0000313" key="4">
    <source>
        <dbReference type="Proteomes" id="UP000053820"/>
    </source>
</evidence>
<keyword evidence="2" id="KW-0812">Transmembrane</keyword>
<proteinExistence type="predicted"/>
<feature type="compositionally biased region" description="Polar residues" evidence="1">
    <location>
        <begin position="150"/>
        <end position="161"/>
    </location>
</feature>